<accession>A0A5D6WFP0</accession>
<dbReference type="CDD" id="cd11579">
    <property type="entry name" value="Glyco_tran_WbsX"/>
    <property type="match status" value="1"/>
</dbReference>
<sequence>MDKIKIIANYLPQFHEIPENNQWWGKGFTDWVASKKSEPLYPNHKQPRIPLNRHYYDLADVDEIRWQAGLASKYNIYGFGIYHYWFSTEQNLLHKPAELIRDNKDIDIHYMFIWDNASWARTWSKAKFNNDWAPKYDMDTEMIKDDSVLAKLEYGDKKEWKEHFEYLMTFFRDERYIKIGNKPLFAFFQPNNKFNVIRKMSEYWNELAIEYGFDGIVCMSRDNWQGEHLQCSFKYAPATYGDKWESAIIKIKKMINKKLGNPFVYDYDKRWNYILRDAEKSRSSAFLSGFVDFDDTPRRARNATIAEGGTPQKFYQYMKRLMNISLTQGKEFVFVTAWNEWGESAYLEPDEINGYEYLEALKKAVNEVNG</sequence>
<dbReference type="InterPro" id="IPR032719">
    <property type="entry name" value="WbsX"/>
</dbReference>
<dbReference type="Pfam" id="PF14307">
    <property type="entry name" value="Glyco_tran_WbsX"/>
    <property type="match status" value="1"/>
</dbReference>
<evidence type="ECO:0000313" key="1">
    <source>
        <dbReference type="EMBL" id="TYZ26677.1"/>
    </source>
</evidence>
<protein>
    <recommendedName>
        <fullName evidence="3">Glycosyl transferase</fullName>
    </recommendedName>
</protein>
<reference evidence="1 2" key="1">
    <citation type="submission" date="2019-08" db="EMBL/GenBank/DDBJ databases">
        <title>Selenomonas sp. mPRGC5 and Selenomonas sp. mPRGC8 isolated from ruminal fluid of dairy goat (Capra hircus).</title>
        <authorList>
            <person name="Poothong S."/>
            <person name="Nuengjamnong C."/>
            <person name="Tanasupawat S."/>
        </authorList>
    </citation>
    <scope>NUCLEOTIDE SEQUENCE [LARGE SCALE GENOMIC DNA]</scope>
    <source>
        <strain evidence="2">mPRGC8</strain>
    </source>
</reference>
<proteinExistence type="predicted"/>
<evidence type="ECO:0000313" key="2">
    <source>
        <dbReference type="Proteomes" id="UP000322783"/>
    </source>
</evidence>
<comment type="caution">
    <text evidence="1">The sequence shown here is derived from an EMBL/GenBank/DDBJ whole genome shotgun (WGS) entry which is preliminary data.</text>
</comment>
<dbReference type="RefSeq" id="WP_149190007.1">
    <property type="nucleotide sequence ID" value="NZ_VTOZ01000044.1"/>
</dbReference>
<name>A0A5D6WFP0_9FIRM</name>
<organism evidence="1 2">
    <name type="scientific">Selenomonas caprae</name>
    <dbReference type="NCBI Taxonomy" id="2606905"/>
    <lineage>
        <taxon>Bacteria</taxon>
        <taxon>Bacillati</taxon>
        <taxon>Bacillota</taxon>
        <taxon>Negativicutes</taxon>
        <taxon>Selenomonadales</taxon>
        <taxon>Selenomonadaceae</taxon>
        <taxon>Selenomonas</taxon>
    </lineage>
</organism>
<dbReference type="EMBL" id="VTOZ01000044">
    <property type="protein sequence ID" value="TYZ26677.1"/>
    <property type="molecule type" value="Genomic_DNA"/>
</dbReference>
<dbReference type="Gene3D" id="3.20.20.80">
    <property type="entry name" value="Glycosidases"/>
    <property type="match status" value="1"/>
</dbReference>
<gene>
    <name evidence="1" type="ORF">FZ041_13955</name>
</gene>
<dbReference type="PANTHER" id="PTHR41244:SF1">
    <property type="entry name" value="GLYCOSYLTRANSFERASE"/>
    <property type="match status" value="1"/>
</dbReference>
<dbReference type="PANTHER" id="PTHR41244">
    <property type="entry name" value="RHAMNAN SYNTHESIS F"/>
    <property type="match status" value="1"/>
</dbReference>
<evidence type="ECO:0008006" key="3">
    <source>
        <dbReference type="Google" id="ProtNLM"/>
    </source>
</evidence>
<keyword evidence="2" id="KW-1185">Reference proteome</keyword>
<dbReference type="AlphaFoldDB" id="A0A5D6WFP0"/>
<dbReference type="Proteomes" id="UP000322783">
    <property type="component" value="Unassembled WGS sequence"/>
</dbReference>